<protein>
    <recommendedName>
        <fullName evidence="4">PrsW family intramembrane metalloprotease</fullName>
    </recommendedName>
</protein>
<name>A0A7K0DG75_9NOCA</name>
<dbReference type="RefSeq" id="WP_319942434.1">
    <property type="nucleotide sequence ID" value="NZ_WEGI01000001.1"/>
</dbReference>
<feature type="transmembrane region" description="Helical" evidence="1">
    <location>
        <begin position="211"/>
        <end position="237"/>
    </location>
</feature>
<evidence type="ECO:0000313" key="2">
    <source>
        <dbReference type="EMBL" id="MQY24820.1"/>
    </source>
</evidence>
<comment type="caution">
    <text evidence="2">The sequence shown here is derived from an EMBL/GenBank/DDBJ whole genome shotgun (WGS) entry which is preliminary data.</text>
</comment>
<dbReference type="InterPro" id="IPR026898">
    <property type="entry name" value="PrsW"/>
</dbReference>
<proteinExistence type="predicted"/>
<dbReference type="GO" id="GO:0008233">
    <property type="term" value="F:peptidase activity"/>
    <property type="evidence" value="ECO:0007669"/>
    <property type="project" value="InterPro"/>
</dbReference>
<accession>A0A7K0DG75</accession>
<dbReference type="Proteomes" id="UP000431401">
    <property type="component" value="Unassembled WGS sequence"/>
</dbReference>
<keyword evidence="3" id="KW-1185">Reference proteome</keyword>
<feature type="transmembrane region" description="Helical" evidence="1">
    <location>
        <begin position="246"/>
        <end position="263"/>
    </location>
</feature>
<reference evidence="2 3" key="1">
    <citation type="submission" date="2019-10" db="EMBL/GenBank/DDBJ databases">
        <title>Nocardia macrotermitis sp. nov. and Nocardia aurantia sp. nov., isolated from the gut of fungus growing-termite Macrotermes natalensis.</title>
        <authorList>
            <person name="Benndorf R."/>
            <person name="Schwitalla J."/>
            <person name="Martin K."/>
            <person name="De Beer W."/>
            <person name="Kaster A.-K."/>
            <person name="Vollmers J."/>
            <person name="Poulsen M."/>
            <person name="Beemelmanns C."/>
        </authorList>
    </citation>
    <scope>NUCLEOTIDE SEQUENCE [LARGE SCALE GENOMIC DNA]</scope>
    <source>
        <strain evidence="2 3">RB56</strain>
    </source>
</reference>
<dbReference type="PANTHER" id="PTHR36844">
    <property type="entry name" value="PROTEASE PRSW"/>
    <property type="match status" value="1"/>
</dbReference>
<keyword evidence="1" id="KW-0472">Membrane</keyword>
<dbReference type="AlphaFoldDB" id="A0A7K0DG75"/>
<dbReference type="Pfam" id="PF13367">
    <property type="entry name" value="PrsW-protease"/>
    <property type="match status" value="1"/>
</dbReference>
<evidence type="ECO:0000256" key="1">
    <source>
        <dbReference type="SAM" id="Phobius"/>
    </source>
</evidence>
<keyword evidence="1" id="KW-0812">Transmembrane</keyword>
<evidence type="ECO:0000313" key="3">
    <source>
        <dbReference type="Proteomes" id="UP000431401"/>
    </source>
</evidence>
<feature type="transmembrane region" description="Helical" evidence="1">
    <location>
        <begin position="172"/>
        <end position="191"/>
    </location>
</feature>
<organism evidence="2 3">
    <name type="scientific">Nocardia aurantia</name>
    <dbReference type="NCBI Taxonomy" id="2585199"/>
    <lineage>
        <taxon>Bacteria</taxon>
        <taxon>Bacillati</taxon>
        <taxon>Actinomycetota</taxon>
        <taxon>Actinomycetes</taxon>
        <taxon>Mycobacteriales</taxon>
        <taxon>Nocardiaceae</taxon>
        <taxon>Nocardia</taxon>
    </lineage>
</organism>
<feature type="transmembrane region" description="Helical" evidence="1">
    <location>
        <begin position="94"/>
        <end position="113"/>
    </location>
</feature>
<dbReference type="EMBL" id="WEGI01000001">
    <property type="protein sequence ID" value="MQY24820.1"/>
    <property type="molecule type" value="Genomic_DNA"/>
</dbReference>
<keyword evidence="1" id="KW-1133">Transmembrane helix</keyword>
<feature type="transmembrane region" description="Helical" evidence="1">
    <location>
        <begin position="275"/>
        <end position="300"/>
    </location>
</feature>
<dbReference type="PANTHER" id="PTHR36844:SF1">
    <property type="entry name" value="PROTEASE PRSW"/>
    <property type="match status" value="1"/>
</dbReference>
<feature type="transmembrane region" description="Helical" evidence="1">
    <location>
        <begin position="60"/>
        <end position="82"/>
    </location>
</feature>
<sequence length="401" mass="43237">MTAPAFDQLEADRRATIADSGWGRSFTLWQPRNLAFWVYLALVTSGMWAWVSMISGRYAAYGHAIVIAVELFAIYGAIFWWFTHSIDRYARQPIGALVAAFLWGGFGATWQLAATANTALLTLYAKAFGQAWALDWGAGLSAPFTEEIAKGAGLLLLIALGPRLVRTAFDGFILGAFIGLGFQILEDIAYAVNAAASQFGANQIGAELPTIWLRVIFGVAAHTLYSAVFGAGLIYLIGRPAEPRRVLRGLALIAAAMLLHGVWDDLSALVHGRAGLLFLAWIVVPAAALVLAVNVFGATVRREREFLGRILAPEVATGVVLPRELAAMCGDRKERKAFRKSLPDRRIRRTAGHVLDAAADLADTLATAHGISTPAVQFARSEVTRIRSGRPPRSRDADPAG</sequence>
<feature type="transmembrane region" description="Helical" evidence="1">
    <location>
        <begin position="34"/>
        <end position="54"/>
    </location>
</feature>
<evidence type="ECO:0008006" key="4">
    <source>
        <dbReference type="Google" id="ProtNLM"/>
    </source>
</evidence>
<gene>
    <name evidence="2" type="ORF">NRB56_03730</name>
</gene>